<feature type="transmembrane region" description="Helical" evidence="2">
    <location>
        <begin position="379"/>
        <end position="398"/>
    </location>
</feature>
<dbReference type="RefSeq" id="WP_060237321.1">
    <property type="nucleotide sequence ID" value="NZ_LPJR01000001.1"/>
</dbReference>
<evidence type="ECO:0000313" key="5">
    <source>
        <dbReference type="Proteomes" id="UP000062912"/>
    </source>
</evidence>
<gene>
    <name evidence="4" type="ORF">WT56_03635</name>
</gene>
<accession>A0A132EN02</accession>
<evidence type="ECO:0000256" key="2">
    <source>
        <dbReference type="SAM" id="Phobius"/>
    </source>
</evidence>
<feature type="transmembrane region" description="Helical" evidence="2">
    <location>
        <begin position="292"/>
        <end position="311"/>
    </location>
</feature>
<feature type="region of interest" description="Disordered" evidence="1">
    <location>
        <begin position="262"/>
        <end position="284"/>
    </location>
</feature>
<comment type="caution">
    <text evidence="4">The sequence shown here is derived from an EMBL/GenBank/DDBJ whole genome shotgun (WGS) entry which is preliminary data.</text>
</comment>
<feature type="compositionally biased region" description="Gly residues" evidence="1">
    <location>
        <begin position="445"/>
        <end position="460"/>
    </location>
</feature>
<feature type="region of interest" description="Disordered" evidence="1">
    <location>
        <begin position="1"/>
        <end position="29"/>
    </location>
</feature>
<dbReference type="Proteomes" id="UP000062912">
    <property type="component" value="Unassembled WGS sequence"/>
</dbReference>
<feature type="transmembrane region" description="Helical" evidence="2">
    <location>
        <begin position="347"/>
        <end position="367"/>
    </location>
</feature>
<evidence type="ECO:0000313" key="4">
    <source>
        <dbReference type="EMBL" id="KWF37801.1"/>
    </source>
</evidence>
<keyword evidence="2" id="KW-0472">Membrane</keyword>
<evidence type="ECO:0000259" key="3">
    <source>
        <dbReference type="Pfam" id="PF04536"/>
    </source>
</evidence>
<reference evidence="4 5" key="1">
    <citation type="submission" date="2015-11" db="EMBL/GenBank/DDBJ databases">
        <title>Expanding the genomic diversity of Burkholderia species for the development of highly accurate diagnostics.</title>
        <authorList>
            <person name="Sahl J."/>
            <person name="Keim P."/>
            <person name="Wagner D."/>
        </authorList>
    </citation>
    <scope>NUCLEOTIDE SEQUENCE [LARGE SCALE GENOMIC DNA]</scope>
    <source>
        <strain evidence="4 5">MSMB368WGS</strain>
    </source>
</reference>
<evidence type="ECO:0000256" key="1">
    <source>
        <dbReference type="SAM" id="MobiDB-lite"/>
    </source>
</evidence>
<dbReference type="EMBL" id="LPJR01000001">
    <property type="protein sequence ID" value="KWF37801.1"/>
    <property type="molecule type" value="Genomic_DNA"/>
</dbReference>
<feature type="compositionally biased region" description="Polar residues" evidence="1">
    <location>
        <begin position="1"/>
        <end position="12"/>
    </location>
</feature>
<sequence>MNQKRLTGQASVMSDGGEPASTARTIRNDMRPIRATRAIGLARLTASVLAGVTLCYGAACAAPLAEDDAATAPAASTAFTTTSSACTHVAAATAYPVAAKPEAPPPLKGRVTDTTGVLGAACASELSARLADLESRLGVQMAILLVDSTGHSTIEQFATDVFDTWQLGRKKVDNGLLLVAALNDRTVRIEVGYGLEGAIPDIVAGRIIRERIVPAFREQRIEAGVSDAVDALARELMPPQTAAADSTTPDALPRGRDDIAEQDTAQPVPQANVAPRHDNGLPERKSPDTGSVRFWFLLGLANVALGVVGAWRGLRRRMVLPAGYLVAAIVPGLMLPIGEIFNGNLEAILGAALFVPTAAGAATSLLGMELVRSARVRKYTAIVGGVLFMVIAIGRQMEYSIKEILSGIFSVLFVLAAIWAKLTGDGSSSSSSRSRSSSSSDSNFRGGGGSSGGGGASGRW</sequence>
<name>A0A132EN02_9BURK</name>
<dbReference type="PANTHER" id="PTHR30373">
    <property type="entry name" value="UPF0603 PROTEIN YGCG"/>
    <property type="match status" value="1"/>
</dbReference>
<keyword evidence="2" id="KW-1133">Transmembrane helix</keyword>
<feature type="region of interest" description="Disordered" evidence="1">
    <location>
        <begin position="424"/>
        <end position="460"/>
    </location>
</feature>
<dbReference type="AlphaFoldDB" id="A0A132EN02"/>
<dbReference type="PANTHER" id="PTHR30373:SF2">
    <property type="entry name" value="UPF0603 PROTEIN YGCG"/>
    <property type="match status" value="1"/>
</dbReference>
<protein>
    <recommendedName>
        <fullName evidence="3">TPM domain-containing protein</fullName>
    </recommendedName>
</protein>
<feature type="compositionally biased region" description="Low complexity" evidence="1">
    <location>
        <begin position="424"/>
        <end position="444"/>
    </location>
</feature>
<dbReference type="InterPro" id="IPR007621">
    <property type="entry name" value="TPM_dom"/>
</dbReference>
<dbReference type="Pfam" id="PF04536">
    <property type="entry name" value="TPM_phosphatase"/>
    <property type="match status" value="1"/>
</dbReference>
<organism evidence="4 5">
    <name type="scientific">Burkholderia pseudomultivorans</name>
    <dbReference type="NCBI Taxonomy" id="1207504"/>
    <lineage>
        <taxon>Bacteria</taxon>
        <taxon>Pseudomonadati</taxon>
        <taxon>Pseudomonadota</taxon>
        <taxon>Betaproteobacteria</taxon>
        <taxon>Burkholderiales</taxon>
        <taxon>Burkholderiaceae</taxon>
        <taxon>Burkholderia</taxon>
        <taxon>Burkholderia cepacia complex</taxon>
    </lineage>
</organism>
<dbReference type="Gene3D" id="3.10.310.50">
    <property type="match status" value="1"/>
</dbReference>
<feature type="domain" description="TPM" evidence="3">
    <location>
        <begin position="111"/>
        <end position="234"/>
    </location>
</feature>
<feature type="compositionally biased region" description="Basic and acidic residues" evidence="1">
    <location>
        <begin position="275"/>
        <end position="284"/>
    </location>
</feature>
<feature type="transmembrane region" description="Helical" evidence="2">
    <location>
        <begin position="404"/>
        <end position="424"/>
    </location>
</feature>
<proteinExistence type="predicted"/>
<feature type="transmembrane region" description="Helical" evidence="2">
    <location>
        <begin position="323"/>
        <end position="341"/>
    </location>
</feature>
<keyword evidence="2" id="KW-0812">Transmembrane</keyword>